<comment type="caution">
    <text evidence="2">The sequence shown here is derived from an EMBL/GenBank/DDBJ whole genome shotgun (WGS) entry which is preliminary data.</text>
</comment>
<protein>
    <submittedName>
        <fullName evidence="2">Uncharacterized protein</fullName>
    </submittedName>
</protein>
<feature type="region of interest" description="Disordered" evidence="1">
    <location>
        <begin position="17"/>
        <end position="59"/>
    </location>
</feature>
<dbReference type="Proteomes" id="UP000237000">
    <property type="component" value="Unassembled WGS sequence"/>
</dbReference>
<sequence length="59" mass="6280">RRRPVWLSSLGVTIEASTPFKNVSQDSTGGSPPPDGGVSHMNPIRTTTENGILGRRAGY</sequence>
<evidence type="ECO:0000313" key="2">
    <source>
        <dbReference type="EMBL" id="PON58681.1"/>
    </source>
</evidence>
<evidence type="ECO:0000313" key="3">
    <source>
        <dbReference type="Proteomes" id="UP000237000"/>
    </source>
</evidence>
<dbReference type="EMBL" id="JXTC01000383">
    <property type="protein sequence ID" value="PON58681.1"/>
    <property type="molecule type" value="Genomic_DNA"/>
</dbReference>
<gene>
    <name evidence="2" type="ORF">TorRG33x02_290580</name>
</gene>
<evidence type="ECO:0000256" key="1">
    <source>
        <dbReference type="SAM" id="MobiDB-lite"/>
    </source>
</evidence>
<feature type="non-terminal residue" evidence="2">
    <location>
        <position position="1"/>
    </location>
</feature>
<organism evidence="2 3">
    <name type="scientific">Trema orientale</name>
    <name type="common">Charcoal tree</name>
    <name type="synonym">Celtis orientalis</name>
    <dbReference type="NCBI Taxonomy" id="63057"/>
    <lineage>
        <taxon>Eukaryota</taxon>
        <taxon>Viridiplantae</taxon>
        <taxon>Streptophyta</taxon>
        <taxon>Embryophyta</taxon>
        <taxon>Tracheophyta</taxon>
        <taxon>Spermatophyta</taxon>
        <taxon>Magnoliopsida</taxon>
        <taxon>eudicotyledons</taxon>
        <taxon>Gunneridae</taxon>
        <taxon>Pentapetalae</taxon>
        <taxon>rosids</taxon>
        <taxon>fabids</taxon>
        <taxon>Rosales</taxon>
        <taxon>Cannabaceae</taxon>
        <taxon>Trema</taxon>
    </lineage>
</organism>
<dbReference type="InParanoid" id="A0A2P5CCC4"/>
<proteinExistence type="predicted"/>
<name>A0A2P5CCC4_TREOI</name>
<accession>A0A2P5CCC4</accession>
<reference evidence="3" key="1">
    <citation type="submission" date="2016-06" db="EMBL/GenBank/DDBJ databases">
        <title>Parallel loss of symbiosis genes in relatives of nitrogen-fixing non-legume Parasponia.</title>
        <authorList>
            <person name="Van Velzen R."/>
            <person name="Holmer R."/>
            <person name="Bu F."/>
            <person name="Rutten L."/>
            <person name="Van Zeijl A."/>
            <person name="Liu W."/>
            <person name="Santuari L."/>
            <person name="Cao Q."/>
            <person name="Sharma T."/>
            <person name="Shen D."/>
            <person name="Roswanjaya Y."/>
            <person name="Wardhani T."/>
            <person name="Kalhor M.S."/>
            <person name="Jansen J."/>
            <person name="Van den Hoogen J."/>
            <person name="Gungor B."/>
            <person name="Hartog M."/>
            <person name="Hontelez J."/>
            <person name="Verver J."/>
            <person name="Yang W.-C."/>
            <person name="Schijlen E."/>
            <person name="Repin R."/>
            <person name="Schilthuizen M."/>
            <person name="Schranz E."/>
            <person name="Heidstra R."/>
            <person name="Miyata K."/>
            <person name="Fedorova E."/>
            <person name="Kohlen W."/>
            <person name="Bisseling T."/>
            <person name="Smit S."/>
            <person name="Geurts R."/>
        </authorList>
    </citation>
    <scope>NUCLEOTIDE SEQUENCE [LARGE SCALE GENOMIC DNA]</scope>
    <source>
        <strain evidence="3">cv. RG33-2</strain>
    </source>
</reference>
<dbReference type="AlphaFoldDB" id="A0A2P5CCC4"/>
<keyword evidence="3" id="KW-1185">Reference proteome</keyword>